<evidence type="ECO:0000313" key="4">
    <source>
        <dbReference type="EMBL" id="GFR28688.1"/>
    </source>
</evidence>
<evidence type="ECO:0000256" key="3">
    <source>
        <dbReference type="SAM" id="SignalP"/>
    </source>
</evidence>
<organism evidence="4 5">
    <name type="scientific">Trichonephila clavata</name>
    <name type="common">Joro spider</name>
    <name type="synonym">Nephila clavata</name>
    <dbReference type="NCBI Taxonomy" id="2740835"/>
    <lineage>
        <taxon>Eukaryota</taxon>
        <taxon>Metazoa</taxon>
        <taxon>Ecdysozoa</taxon>
        <taxon>Arthropoda</taxon>
        <taxon>Chelicerata</taxon>
        <taxon>Arachnida</taxon>
        <taxon>Araneae</taxon>
        <taxon>Araneomorphae</taxon>
        <taxon>Entelegynae</taxon>
        <taxon>Araneoidea</taxon>
        <taxon>Nephilidae</taxon>
        <taxon>Trichonephila</taxon>
    </lineage>
</organism>
<evidence type="ECO:0000313" key="5">
    <source>
        <dbReference type="Proteomes" id="UP000887116"/>
    </source>
</evidence>
<dbReference type="GO" id="GO:0062129">
    <property type="term" value="C:chitin-based extracellular matrix"/>
    <property type="evidence" value="ECO:0007669"/>
    <property type="project" value="TreeGrafter"/>
</dbReference>
<evidence type="ECO:0000256" key="1">
    <source>
        <dbReference type="PROSITE-ProRule" id="PRU00497"/>
    </source>
</evidence>
<feature type="chain" id="PRO_5036466889" evidence="3">
    <location>
        <begin position="21"/>
        <end position="140"/>
    </location>
</feature>
<accession>A0A8X6JK85</accession>
<keyword evidence="3" id="KW-0732">Signal</keyword>
<comment type="caution">
    <text evidence="4">The sequence shown here is derived from an EMBL/GenBank/DDBJ whole genome shotgun (WGS) entry which is preliminary data.</text>
</comment>
<dbReference type="Pfam" id="PF00379">
    <property type="entry name" value="Chitin_bind_4"/>
    <property type="match status" value="1"/>
</dbReference>
<dbReference type="PROSITE" id="PS51155">
    <property type="entry name" value="CHIT_BIND_RR_2"/>
    <property type="match status" value="1"/>
</dbReference>
<keyword evidence="1" id="KW-0193">Cuticle</keyword>
<dbReference type="InterPro" id="IPR000618">
    <property type="entry name" value="Insect_cuticle"/>
</dbReference>
<evidence type="ECO:0000256" key="2">
    <source>
        <dbReference type="SAM" id="MobiDB-lite"/>
    </source>
</evidence>
<feature type="signal peptide" evidence="3">
    <location>
        <begin position="1"/>
        <end position="20"/>
    </location>
</feature>
<sequence>MMSRLLIVVFGLTLATLAMSVPLSLRSPLTSEQVIDDTPRPYEFGYEFGDGQGMNQHRRESSDGAGKVKGSYSYTDPFGVYRNVEYQADADGYRAVIKSNEPGLSNQNAADTTFIVEPPPPGAILQQSLPSEVVEKAVKK</sequence>
<dbReference type="PRINTS" id="PR00947">
    <property type="entry name" value="CUTICLE"/>
</dbReference>
<dbReference type="EMBL" id="BMAO01028988">
    <property type="protein sequence ID" value="GFR28688.1"/>
    <property type="molecule type" value="Genomic_DNA"/>
</dbReference>
<gene>
    <name evidence="4" type="primary">NCL1_51081</name>
    <name evidence="4" type="ORF">TNCT_604501</name>
</gene>
<name>A0A8X6JK85_TRICU</name>
<proteinExistence type="predicted"/>
<dbReference type="Proteomes" id="UP000887116">
    <property type="component" value="Unassembled WGS sequence"/>
</dbReference>
<protein>
    <submittedName>
        <fullName evidence="4">Cuticle protein 16.8</fullName>
    </submittedName>
</protein>
<dbReference type="OrthoDB" id="6515429at2759"/>
<keyword evidence="5" id="KW-1185">Reference proteome</keyword>
<dbReference type="PANTHER" id="PTHR10380">
    <property type="entry name" value="CUTICLE PROTEIN"/>
    <property type="match status" value="1"/>
</dbReference>
<dbReference type="AlphaFoldDB" id="A0A8X6JK85"/>
<dbReference type="GO" id="GO:0008010">
    <property type="term" value="F:structural constituent of chitin-based larval cuticle"/>
    <property type="evidence" value="ECO:0007669"/>
    <property type="project" value="TreeGrafter"/>
</dbReference>
<reference evidence="4" key="1">
    <citation type="submission" date="2020-07" db="EMBL/GenBank/DDBJ databases">
        <title>Multicomponent nature underlies the extraordinary mechanical properties of spider dragline silk.</title>
        <authorList>
            <person name="Kono N."/>
            <person name="Nakamura H."/>
            <person name="Mori M."/>
            <person name="Yoshida Y."/>
            <person name="Ohtoshi R."/>
            <person name="Malay A.D."/>
            <person name="Moran D.A.P."/>
            <person name="Tomita M."/>
            <person name="Numata K."/>
            <person name="Arakawa K."/>
        </authorList>
    </citation>
    <scope>NUCLEOTIDE SEQUENCE</scope>
</reference>
<dbReference type="PANTHER" id="PTHR10380:SF235">
    <property type="entry name" value="CUTICULAR PROTEIN 73D, ISOFORM B"/>
    <property type="match status" value="1"/>
</dbReference>
<feature type="region of interest" description="Disordered" evidence="2">
    <location>
        <begin position="40"/>
        <end position="68"/>
    </location>
</feature>
<dbReference type="InterPro" id="IPR050468">
    <property type="entry name" value="Cuticle_Struct_Prot"/>
</dbReference>